<name>X6LM41_RETFI</name>
<accession>X6LM41</accession>
<reference evidence="1 2" key="1">
    <citation type="journal article" date="2013" name="Curr. Biol.">
        <title>The Genome of the Foraminiferan Reticulomyxa filosa.</title>
        <authorList>
            <person name="Glockner G."/>
            <person name="Hulsmann N."/>
            <person name="Schleicher M."/>
            <person name="Noegel A.A."/>
            <person name="Eichinger L."/>
            <person name="Gallinger C."/>
            <person name="Pawlowski J."/>
            <person name="Sierra R."/>
            <person name="Euteneuer U."/>
            <person name="Pillet L."/>
            <person name="Moustafa A."/>
            <person name="Platzer M."/>
            <person name="Groth M."/>
            <person name="Szafranski K."/>
            <person name="Schliwa M."/>
        </authorList>
    </citation>
    <scope>NUCLEOTIDE SEQUENCE [LARGE SCALE GENOMIC DNA]</scope>
</reference>
<sequence length="161" mass="19614">MRISKSGENGHENENIELVFIHKDNYREHKYYANFGQHKSHCKFHKRTKKNIHKSTKMLTFTVRGNYMLIPNNWALQLLGCTFYFSCNWDVDLFCLQYIKIEKKVTFETVTISNFMRNIINKKKKYNKILVFFFWKVNEIKRYQKLITVFVLFFCSLDFHK</sequence>
<evidence type="ECO:0000313" key="1">
    <source>
        <dbReference type="EMBL" id="ETO02401.1"/>
    </source>
</evidence>
<proteinExistence type="predicted"/>
<evidence type="ECO:0000313" key="2">
    <source>
        <dbReference type="Proteomes" id="UP000023152"/>
    </source>
</evidence>
<dbReference type="Proteomes" id="UP000023152">
    <property type="component" value="Unassembled WGS sequence"/>
</dbReference>
<comment type="caution">
    <text evidence="1">The sequence shown here is derived from an EMBL/GenBank/DDBJ whole genome shotgun (WGS) entry which is preliminary data.</text>
</comment>
<gene>
    <name evidence="1" type="ORF">RFI_35036</name>
</gene>
<dbReference type="EMBL" id="ASPP01035883">
    <property type="protein sequence ID" value="ETO02401.1"/>
    <property type="molecule type" value="Genomic_DNA"/>
</dbReference>
<keyword evidence="2" id="KW-1185">Reference proteome</keyword>
<organism evidence="1 2">
    <name type="scientific">Reticulomyxa filosa</name>
    <dbReference type="NCBI Taxonomy" id="46433"/>
    <lineage>
        <taxon>Eukaryota</taxon>
        <taxon>Sar</taxon>
        <taxon>Rhizaria</taxon>
        <taxon>Retaria</taxon>
        <taxon>Foraminifera</taxon>
        <taxon>Monothalamids</taxon>
        <taxon>Reticulomyxidae</taxon>
        <taxon>Reticulomyxa</taxon>
    </lineage>
</organism>
<protein>
    <submittedName>
        <fullName evidence="1">Uncharacterized protein</fullName>
    </submittedName>
</protein>
<dbReference type="AlphaFoldDB" id="X6LM41"/>